<dbReference type="RefSeq" id="WP_133593106.1">
    <property type="nucleotide sequence ID" value="NZ_SNVV01000013.1"/>
</dbReference>
<organism evidence="2 3">
    <name type="scientific">Azoarcus indigens</name>
    <dbReference type="NCBI Taxonomy" id="29545"/>
    <lineage>
        <taxon>Bacteria</taxon>
        <taxon>Pseudomonadati</taxon>
        <taxon>Pseudomonadota</taxon>
        <taxon>Betaproteobacteria</taxon>
        <taxon>Rhodocyclales</taxon>
        <taxon>Zoogloeaceae</taxon>
        <taxon>Azoarcus</taxon>
    </lineage>
</organism>
<reference evidence="2 3" key="1">
    <citation type="submission" date="2019-03" db="EMBL/GenBank/DDBJ databases">
        <title>Genomic Encyclopedia of Type Strains, Phase IV (KMG-IV): sequencing the most valuable type-strain genomes for metagenomic binning, comparative biology and taxonomic classification.</title>
        <authorList>
            <person name="Goeker M."/>
        </authorList>
    </citation>
    <scope>NUCLEOTIDE SEQUENCE [LARGE SCALE GENOMIC DNA]</scope>
    <source>
        <strain evidence="2 3">DSM 12121</strain>
    </source>
</reference>
<evidence type="ECO:0000313" key="3">
    <source>
        <dbReference type="Proteomes" id="UP000295129"/>
    </source>
</evidence>
<keyword evidence="3" id="KW-1185">Reference proteome</keyword>
<evidence type="ECO:0000313" key="2">
    <source>
        <dbReference type="EMBL" id="TDN48976.1"/>
    </source>
</evidence>
<proteinExistence type="predicted"/>
<comment type="caution">
    <text evidence="2">The sequence shown here is derived from an EMBL/GenBank/DDBJ whole genome shotgun (WGS) entry which is preliminary data.</text>
</comment>
<protein>
    <recommendedName>
        <fullName evidence="4">GH25 family protein</fullName>
    </recommendedName>
</protein>
<dbReference type="OrthoDB" id="8911471at2"/>
<accession>A0A4R6DUS9</accession>
<evidence type="ECO:0008006" key="4">
    <source>
        <dbReference type="Google" id="ProtNLM"/>
    </source>
</evidence>
<sequence>MKLLSLPRSFALACASAGLVLASVPAMADYVWLERAAVGPTTVNLGFLDGKRSPTSALQGAQAVLADGKALPLVAAGDRLAVTAPPAGDLRFVAYTVTPDGALMFYQAKEGRSETKAGNDLELVPIEPNGNTFRLMWKGTVVAATQVNVTTSEGWNRVLRPAADGTVTLTTPFPGLYVLELSAKVNGSAVVEGKKYDDVRHTATLSFTVAP</sequence>
<evidence type="ECO:0000256" key="1">
    <source>
        <dbReference type="SAM" id="SignalP"/>
    </source>
</evidence>
<feature type="signal peptide" evidence="1">
    <location>
        <begin position="1"/>
        <end position="28"/>
    </location>
</feature>
<name>A0A4R6DUS9_9RHOO</name>
<gene>
    <name evidence="2" type="ORF">C7389_11399</name>
</gene>
<feature type="chain" id="PRO_5020798527" description="GH25 family protein" evidence="1">
    <location>
        <begin position="29"/>
        <end position="211"/>
    </location>
</feature>
<dbReference type="EMBL" id="SNVV01000013">
    <property type="protein sequence ID" value="TDN48976.1"/>
    <property type="molecule type" value="Genomic_DNA"/>
</dbReference>
<dbReference type="AlphaFoldDB" id="A0A4R6DUS9"/>
<dbReference type="Proteomes" id="UP000295129">
    <property type="component" value="Unassembled WGS sequence"/>
</dbReference>
<keyword evidence="1" id="KW-0732">Signal</keyword>